<keyword evidence="6 8" id="KW-0368">Histidine biosynthesis</keyword>
<dbReference type="EMBL" id="PDSK01000133">
    <property type="protein sequence ID" value="PIE31675.1"/>
    <property type="molecule type" value="Genomic_DNA"/>
</dbReference>
<comment type="pathway">
    <text evidence="1 8">Amino-acid biosynthesis; L-histidine biosynthesis; L-histidine from 5-phospho-alpha-D-ribose 1-diphosphate: step 8/9.</text>
</comment>
<sequence length="264" mass="30691">MLDYHIHTKYCGHASGALEEYVQHALTQPLREIGFADHLPMLKWARPEYAMSFAQLPHYIDEVQQLQQRFPSLHIKLGIEADYYSPEEENATQELLQQYPFDYVYGSVHFIDDWAIDDPRNTHRWDELGVDTIYERYFLLLQQTARSGLFDIISHTDVVKKFGYRPSTDFSALIEETIRCYKETGMVVEINTSGLRKPVQEMYPSPQIIRLLQQYDVPVVFGSDAHSPEDVGKDFAFARKIVRDAGIRELVVFEQRTIRGTIPL</sequence>
<dbReference type="SUPFAM" id="SSF89550">
    <property type="entry name" value="PHP domain-like"/>
    <property type="match status" value="1"/>
</dbReference>
<evidence type="ECO:0000256" key="3">
    <source>
        <dbReference type="ARBA" id="ARBA00013085"/>
    </source>
</evidence>
<dbReference type="Gene3D" id="3.20.20.140">
    <property type="entry name" value="Metal-dependent hydrolases"/>
    <property type="match status" value="1"/>
</dbReference>
<comment type="catalytic activity">
    <reaction evidence="7 8">
        <text>L-histidinol phosphate + H2O = L-histidinol + phosphate</text>
        <dbReference type="Rhea" id="RHEA:14465"/>
        <dbReference type="ChEBI" id="CHEBI:15377"/>
        <dbReference type="ChEBI" id="CHEBI:43474"/>
        <dbReference type="ChEBI" id="CHEBI:57699"/>
        <dbReference type="ChEBI" id="CHEBI:57980"/>
        <dbReference type="EC" id="3.1.3.15"/>
    </reaction>
</comment>
<dbReference type="PANTHER" id="PTHR21039:SF0">
    <property type="entry name" value="HISTIDINOL-PHOSPHATASE"/>
    <property type="match status" value="1"/>
</dbReference>
<dbReference type="UniPathway" id="UPA00031">
    <property type="reaction ID" value="UER00013"/>
</dbReference>
<protein>
    <recommendedName>
        <fullName evidence="3 8">Histidinol-phosphatase</fullName>
        <shortName evidence="8">HolPase</shortName>
        <ecNumber evidence="3 8">3.1.3.15</ecNumber>
    </recommendedName>
</protein>
<dbReference type="GO" id="GO:0005737">
    <property type="term" value="C:cytoplasm"/>
    <property type="evidence" value="ECO:0007669"/>
    <property type="project" value="TreeGrafter"/>
</dbReference>
<organism evidence="10 11">
    <name type="scientific">candidate division KSB3 bacterium</name>
    <dbReference type="NCBI Taxonomy" id="2044937"/>
    <lineage>
        <taxon>Bacteria</taxon>
        <taxon>candidate division KSB3</taxon>
    </lineage>
</organism>
<dbReference type="NCBIfam" id="NF005596">
    <property type="entry name" value="PRK07328.1"/>
    <property type="match status" value="1"/>
</dbReference>
<dbReference type="Pfam" id="PF13263">
    <property type="entry name" value="PHP_C"/>
    <property type="match status" value="1"/>
</dbReference>
<comment type="similarity">
    <text evidence="2 8">Belongs to the PHP hydrolase family. HisK subfamily.</text>
</comment>
<evidence type="ECO:0000256" key="8">
    <source>
        <dbReference type="RuleBase" id="RU366003"/>
    </source>
</evidence>
<evidence type="ECO:0000259" key="9">
    <source>
        <dbReference type="Pfam" id="PF02811"/>
    </source>
</evidence>
<proteinExistence type="inferred from homology"/>
<evidence type="ECO:0000313" key="11">
    <source>
        <dbReference type="Proteomes" id="UP000230821"/>
    </source>
</evidence>
<dbReference type="PANTHER" id="PTHR21039">
    <property type="entry name" value="HISTIDINOL PHOSPHATASE-RELATED"/>
    <property type="match status" value="1"/>
</dbReference>
<evidence type="ECO:0000256" key="7">
    <source>
        <dbReference type="ARBA" id="ARBA00049158"/>
    </source>
</evidence>
<comment type="caution">
    <text evidence="10">The sequence shown here is derived from an EMBL/GenBank/DDBJ whole genome shotgun (WGS) entry which is preliminary data.</text>
</comment>
<evidence type="ECO:0000256" key="5">
    <source>
        <dbReference type="ARBA" id="ARBA00022801"/>
    </source>
</evidence>
<dbReference type="InterPro" id="IPR004013">
    <property type="entry name" value="PHP_dom"/>
</dbReference>
<keyword evidence="5 8" id="KW-0378">Hydrolase</keyword>
<evidence type="ECO:0000256" key="4">
    <source>
        <dbReference type="ARBA" id="ARBA00022605"/>
    </source>
</evidence>
<gene>
    <name evidence="10" type="ORF">CSA56_17640</name>
</gene>
<dbReference type="CDD" id="cd12110">
    <property type="entry name" value="PHP_HisPPase_Hisj_like"/>
    <property type="match status" value="1"/>
</dbReference>
<dbReference type="GO" id="GO:0004401">
    <property type="term" value="F:histidinol-phosphatase activity"/>
    <property type="evidence" value="ECO:0007669"/>
    <property type="project" value="UniProtKB-UniRule"/>
</dbReference>
<evidence type="ECO:0000256" key="6">
    <source>
        <dbReference type="ARBA" id="ARBA00023102"/>
    </source>
</evidence>
<dbReference type="AlphaFoldDB" id="A0A2G6K7R3"/>
<keyword evidence="4 8" id="KW-0028">Amino-acid biosynthesis</keyword>
<dbReference type="GO" id="GO:0000105">
    <property type="term" value="P:L-histidine biosynthetic process"/>
    <property type="evidence" value="ECO:0007669"/>
    <property type="project" value="UniProtKB-UniRule"/>
</dbReference>
<evidence type="ECO:0000313" key="10">
    <source>
        <dbReference type="EMBL" id="PIE31675.1"/>
    </source>
</evidence>
<dbReference type="NCBIfam" id="TIGR01856">
    <property type="entry name" value="hisJ_fam"/>
    <property type="match status" value="1"/>
</dbReference>
<name>A0A2G6K7R3_9BACT</name>
<dbReference type="Proteomes" id="UP000230821">
    <property type="component" value="Unassembled WGS sequence"/>
</dbReference>
<dbReference type="InterPro" id="IPR016195">
    <property type="entry name" value="Pol/histidinol_Pase-like"/>
</dbReference>
<dbReference type="InterPro" id="IPR010140">
    <property type="entry name" value="Histidinol_P_phosphatase_HisJ"/>
</dbReference>
<dbReference type="EC" id="3.1.3.15" evidence="3 8"/>
<accession>A0A2G6K7R3</accession>
<dbReference type="Pfam" id="PF02811">
    <property type="entry name" value="PHP"/>
    <property type="match status" value="1"/>
</dbReference>
<reference evidence="10 11" key="1">
    <citation type="submission" date="2017-10" db="EMBL/GenBank/DDBJ databases">
        <title>Novel microbial diversity and functional potential in the marine mammal oral microbiome.</title>
        <authorList>
            <person name="Dudek N.K."/>
            <person name="Sun C.L."/>
            <person name="Burstein D."/>
            <person name="Kantor R.S."/>
            <person name="Aliaga Goltsman D.S."/>
            <person name="Bik E.M."/>
            <person name="Thomas B.C."/>
            <person name="Banfield J.F."/>
            <person name="Relman D.A."/>
        </authorList>
    </citation>
    <scope>NUCLEOTIDE SEQUENCE [LARGE SCALE GENOMIC DNA]</scope>
    <source>
        <strain evidence="10">DOLJORAL78_47_16</strain>
    </source>
</reference>
<feature type="domain" description="PHP" evidence="9">
    <location>
        <begin position="3"/>
        <end position="193"/>
    </location>
</feature>
<evidence type="ECO:0000256" key="2">
    <source>
        <dbReference type="ARBA" id="ARBA00009152"/>
    </source>
</evidence>
<evidence type="ECO:0000256" key="1">
    <source>
        <dbReference type="ARBA" id="ARBA00004970"/>
    </source>
</evidence>